<proteinExistence type="predicted"/>
<feature type="compositionally biased region" description="Basic residues" evidence="1">
    <location>
        <begin position="42"/>
        <end position="51"/>
    </location>
</feature>
<feature type="compositionally biased region" description="Basic and acidic residues" evidence="1">
    <location>
        <begin position="57"/>
        <end position="66"/>
    </location>
</feature>
<dbReference type="Proteomes" id="UP000799324">
    <property type="component" value="Unassembled WGS sequence"/>
</dbReference>
<name>A0A6A6SPQ3_9PLEO</name>
<accession>A0A6A6SPQ3</accession>
<feature type="region of interest" description="Disordered" evidence="1">
    <location>
        <begin position="88"/>
        <end position="111"/>
    </location>
</feature>
<sequence length="190" mass="21359">MVRRAYTDPGQSPAKRTKRDEPPQLPQLNFMDLTETPQRPTAPKKRIRRKQSAQTLPDKRPRETRNSAHFFTRAATIDLAYGATASPSPRFDDALSSGQPPPKHKPGFPIASLPMDAVNTCPKFYRRRLDASTRNRLYFRDEDEGALSKNSQRLFRKVPGSLFGGLVLHSSLVGSVPARMTNSVDIYSLH</sequence>
<gene>
    <name evidence="2" type="ORF">K491DRAFT_611748</name>
</gene>
<evidence type="ECO:0000313" key="3">
    <source>
        <dbReference type="Proteomes" id="UP000799324"/>
    </source>
</evidence>
<dbReference type="OrthoDB" id="10056939at2759"/>
<protein>
    <submittedName>
        <fullName evidence="2">Uncharacterized protein</fullName>
    </submittedName>
</protein>
<feature type="region of interest" description="Disordered" evidence="1">
    <location>
        <begin position="1"/>
        <end position="69"/>
    </location>
</feature>
<reference evidence="2" key="1">
    <citation type="journal article" date="2020" name="Stud. Mycol.">
        <title>101 Dothideomycetes genomes: a test case for predicting lifestyles and emergence of pathogens.</title>
        <authorList>
            <person name="Haridas S."/>
            <person name="Albert R."/>
            <person name="Binder M."/>
            <person name="Bloem J."/>
            <person name="Labutti K."/>
            <person name="Salamov A."/>
            <person name="Andreopoulos B."/>
            <person name="Baker S."/>
            <person name="Barry K."/>
            <person name="Bills G."/>
            <person name="Bluhm B."/>
            <person name="Cannon C."/>
            <person name="Castanera R."/>
            <person name="Culley D."/>
            <person name="Daum C."/>
            <person name="Ezra D."/>
            <person name="Gonzalez J."/>
            <person name="Henrissat B."/>
            <person name="Kuo A."/>
            <person name="Liang C."/>
            <person name="Lipzen A."/>
            <person name="Lutzoni F."/>
            <person name="Magnuson J."/>
            <person name="Mondo S."/>
            <person name="Nolan M."/>
            <person name="Ohm R."/>
            <person name="Pangilinan J."/>
            <person name="Park H.-J."/>
            <person name="Ramirez L."/>
            <person name="Alfaro M."/>
            <person name="Sun H."/>
            <person name="Tritt A."/>
            <person name="Yoshinaga Y."/>
            <person name="Zwiers L.-H."/>
            <person name="Turgeon B."/>
            <person name="Goodwin S."/>
            <person name="Spatafora J."/>
            <person name="Crous P."/>
            <person name="Grigoriev I."/>
        </authorList>
    </citation>
    <scope>NUCLEOTIDE SEQUENCE</scope>
    <source>
        <strain evidence="2">CBS 122681</strain>
    </source>
</reference>
<evidence type="ECO:0000256" key="1">
    <source>
        <dbReference type="SAM" id="MobiDB-lite"/>
    </source>
</evidence>
<dbReference type="EMBL" id="MU004514">
    <property type="protein sequence ID" value="KAF2648941.1"/>
    <property type="molecule type" value="Genomic_DNA"/>
</dbReference>
<organism evidence="2 3">
    <name type="scientific">Lophiostoma macrostomum CBS 122681</name>
    <dbReference type="NCBI Taxonomy" id="1314788"/>
    <lineage>
        <taxon>Eukaryota</taxon>
        <taxon>Fungi</taxon>
        <taxon>Dikarya</taxon>
        <taxon>Ascomycota</taxon>
        <taxon>Pezizomycotina</taxon>
        <taxon>Dothideomycetes</taxon>
        <taxon>Pleosporomycetidae</taxon>
        <taxon>Pleosporales</taxon>
        <taxon>Lophiostomataceae</taxon>
        <taxon>Lophiostoma</taxon>
    </lineage>
</organism>
<keyword evidence="3" id="KW-1185">Reference proteome</keyword>
<dbReference type="AlphaFoldDB" id="A0A6A6SPQ3"/>
<evidence type="ECO:0000313" key="2">
    <source>
        <dbReference type="EMBL" id="KAF2648941.1"/>
    </source>
</evidence>